<dbReference type="Proteomes" id="UP001177670">
    <property type="component" value="Unassembled WGS sequence"/>
</dbReference>
<reference evidence="2" key="1">
    <citation type="submission" date="2021-10" db="EMBL/GenBank/DDBJ databases">
        <title>Melipona bicolor Genome sequencing and assembly.</title>
        <authorList>
            <person name="Araujo N.S."/>
            <person name="Arias M.C."/>
        </authorList>
    </citation>
    <scope>NUCLEOTIDE SEQUENCE</scope>
    <source>
        <strain evidence="2">USP_2M_L1-L4_2017</strain>
        <tissue evidence="2">Whole body</tissue>
    </source>
</reference>
<feature type="region of interest" description="Disordered" evidence="1">
    <location>
        <begin position="156"/>
        <end position="182"/>
    </location>
</feature>
<name>A0AA40FM93_9HYME</name>
<protein>
    <submittedName>
        <fullName evidence="2">Uncharacterized protein</fullName>
    </submittedName>
</protein>
<sequence>MAGSNFLTCSCHMSQSTEHRSSAASVNNVYYMGEHNTPPVRSRYTYIYENGAARFRYMHYERVKRNPGNIAGVRSAYLSQVQSCTARERDLYIGQRVRIDRGTEPIAGREHFQGFPRLVFQRFLSTRANRSDPFVRVGRRKLAFYEPVLGTPDPAGTMEGSVKFAGKKGGEQGNPLSGLRKA</sequence>
<dbReference type="AlphaFoldDB" id="A0AA40FM93"/>
<gene>
    <name evidence="2" type="ORF">K0M31_010110</name>
</gene>
<organism evidence="2 3">
    <name type="scientific">Melipona bicolor</name>
    <dbReference type="NCBI Taxonomy" id="60889"/>
    <lineage>
        <taxon>Eukaryota</taxon>
        <taxon>Metazoa</taxon>
        <taxon>Ecdysozoa</taxon>
        <taxon>Arthropoda</taxon>
        <taxon>Hexapoda</taxon>
        <taxon>Insecta</taxon>
        <taxon>Pterygota</taxon>
        <taxon>Neoptera</taxon>
        <taxon>Endopterygota</taxon>
        <taxon>Hymenoptera</taxon>
        <taxon>Apocrita</taxon>
        <taxon>Aculeata</taxon>
        <taxon>Apoidea</taxon>
        <taxon>Anthophila</taxon>
        <taxon>Apidae</taxon>
        <taxon>Melipona</taxon>
    </lineage>
</organism>
<proteinExistence type="predicted"/>
<evidence type="ECO:0000313" key="2">
    <source>
        <dbReference type="EMBL" id="KAK1121799.1"/>
    </source>
</evidence>
<comment type="caution">
    <text evidence="2">The sequence shown here is derived from an EMBL/GenBank/DDBJ whole genome shotgun (WGS) entry which is preliminary data.</text>
</comment>
<evidence type="ECO:0000313" key="3">
    <source>
        <dbReference type="Proteomes" id="UP001177670"/>
    </source>
</evidence>
<keyword evidence="3" id="KW-1185">Reference proteome</keyword>
<accession>A0AA40FM93</accession>
<evidence type="ECO:0000256" key="1">
    <source>
        <dbReference type="SAM" id="MobiDB-lite"/>
    </source>
</evidence>
<dbReference type="EMBL" id="JAHYIQ010000025">
    <property type="protein sequence ID" value="KAK1121799.1"/>
    <property type="molecule type" value="Genomic_DNA"/>
</dbReference>